<dbReference type="InterPro" id="IPR028325">
    <property type="entry name" value="VG_K_chnl"/>
</dbReference>
<keyword evidence="2" id="KW-0813">Transport</keyword>
<dbReference type="GO" id="GO:0001508">
    <property type="term" value="P:action potential"/>
    <property type="evidence" value="ECO:0007669"/>
    <property type="project" value="TreeGrafter"/>
</dbReference>
<dbReference type="PANTHER" id="PTHR11537:SF254">
    <property type="entry name" value="POTASSIUM VOLTAGE-GATED CHANNEL PROTEIN SHAB"/>
    <property type="match status" value="1"/>
</dbReference>
<dbReference type="InterPro" id="IPR013099">
    <property type="entry name" value="K_chnl_dom"/>
</dbReference>
<dbReference type="GO" id="GO:0008076">
    <property type="term" value="C:voltage-gated potassium channel complex"/>
    <property type="evidence" value="ECO:0007669"/>
    <property type="project" value="InterPro"/>
</dbReference>
<feature type="transmembrane region" description="Helical" evidence="9">
    <location>
        <begin position="108"/>
        <end position="127"/>
    </location>
</feature>
<comment type="subcellular location">
    <subcellularLocation>
        <location evidence="1">Membrane</location>
        <topology evidence="1">Multi-pass membrane protein</topology>
    </subcellularLocation>
</comment>
<dbReference type="InterPro" id="IPR027359">
    <property type="entry name" value="Volt_channel_dom_sf"/>
</dbReference>
<name>A0AB39L6M3_9MICC</name>
<dbReference type="Pfam" id="PF07885">
    <property type="entry name" value="Ion_trans_2"/>
    <property type="match status" value="1"/>
</dbReference>
<evidence type="ECO:0000256" key="9">
    <source>
        <dbReference type="SAM" id="Phobius"/>
    </source>
</evidence>
<sequence>MTQERWRQLTEWPTLAAALVFLTAYSIQVIANLPPDRDWAEVLVWTSWLVFLIDYAGQLWLAPHRWRWFARNLHELAILALPALRPLRLVTFLRVVHNKAGAALSGRLLIYVVAAAVTLVYCGALTVEDVEQNMPGANIRSFGDAIWWALETITTVGYGDHYPVTVIGRLVAAALMISGIAVLGVVTASIAAWLVESVSAQTSAKLEAELEAEVDEVEAEVEALDESLAAKVQTLTDQVARLAAALEAREAADADTVPAPRPERA</sequence>
<dbReference type="RefSeq" id="WP_369046815.1">
    <property type="nucleotide sequence ID" value="NZ_CP163302.1"/>
</dbReference>
<proteinExistence type="predicted"/>
<evidence type="ECO:0000256" key="2">
    <source>
        <dbReference type="ARBA" id="ARBA00022448"/>
    </source>
</evidence>
<evidence type="ECO:0000256" key="8">
    <source>
        <dbReference type="SAM" id="Coils"/>
    </source>
</evidence>
<dbReference type="EMBL" id="CP163302">
    <property type="protein sequence ID" value="XDP46500.1"/>
    <property type="molecule type" value="Genomic_DNA"/>
</dbReference>
<accession>A0AB39L6M3</accession>
<evidence type="ECO:0000313" key="11">
    <source>
        <dbReference type="EMBL" id="XDP46500.1"/>
    </source>
</evidence>
<keyword evidence="5" id="KW-0406">Ion transport</keyword>
<protein>
    <submittedName>
        <fullName evidence="11">Potassium channel family protein</fullName>
    </submittedName>
</protein>
<keyword evidence="3 9" id="KW-0812">Transmembrane</keyword>
<dbReference type="PANTHER" id="PTHR11537">
    <property type="entry name" value="VOLTAGE-GATED POTASSIUM CHANNEL"/>
    <property type="match status" value="1"/>
</dbReference>
<dbReference type="KEGG" id="spue:AB5L97_05685"/>
<feature type="domain" description="Potassium channel" evidence="10">
    <location>
        <begin position="116"/>
        <end position="195"/>
    </location>
</feature>
<evidence type="ECO:0000256" key="6">
    <source>
        <dbReference type="ARBA" id="ARBA00023136"/>
    </source>
</evidence>
<reference evidence="11" key="1">
    <citation type="submission" date="2024-07" db="EMBL/GenBank/DDBJ databases">
        <authorList>
            <person name="fu j."/>
        </authorList>
    </citation>
    <scope>NUCLEOTIDE SEQUENCE</scope>
    <source>
        <strain evidence="11">P10A9</strain>
    </source>
</reference>
<dbReference type="Gene3D" id="1.20.5.110">
    <property type="match status" value="1"/>
</dbReference>
<dbReference type="PRINTS" id="PR00169">
    <property type="entry name" value="KCHANNEL"/>
</dbReference>
<keyword evidence="8" id="KW-0175">Coiled coil</keyword>
<feature type="transmembrane region" description="Helical" evidence="9">
    <location>
        <begin position="170"/>
        <end position="195"/>
    </location>
</feature>
<evidence type="ECO:0000259" key="10">
    <source>
        <dbReference type="Pfam" id="PF07885"/>
    </source>
</evidence>
<dbReference type="Gene3D" id="1.10.287.70">
    <property type="match status" value="1"/>
</dbReference>
<keyword evidence="4 9" id="KW-1133">Transmembrane helix</keyword>
<dbReference type="Gene3D" id="1.20.120.350">
    <property type="entry name" value="Voltage-gated potassium channels. Chain C"/>
    <property type="match status" value="1"/>
</dbReference>
<evidence type="ECO:0000256" key="5">
    <source>
        <dbReference type="ARBA" id="ARBA00023065"/>
    </source>
</evidence>
<dbReference type="AlphaFoldDB" id="A0AB39L6M3"/>
<evidence type="ECO:0000256" key="3">
    <source>
        <dbReference type="ARBA" id="ARBA00022692"/>
    </source>
</evidence>
<evidence type="ECO:0000256" key="1">
    <source>
        <dbReference type="ARBA" id="ARBA00004141"/>
    </source>
</evidence>
<feature type="coiled-coil region" evidence="8">
    <location>
        <begin position="200"/>
        <end position="234"/>
    </location>
</feature>
<organism evidence="11">
    <name type="scientific">Sinomonas puerhi</name>
    <dbReference type="NCBI Taxonomy" id="3238584"/>
    <lineage>
        <taxon>Bacteria</taxon>
        <taxon>Bacillati</taxon>
        <taxon>Actinomycetota</taxon>
        <taxon>Actinomycetes</taxon>
        <taxon>Micrococcales</taxon>
        <taxon>Micrococcaceae</taxon>
        <taxon>Sinomonas</taxon>
    </lineage>
</organism>
<feature type="transmembrane region" description="Helical" evidence="9">
    <location>
        <begin position="12"/>
        <end position="31"/>
    </location>
</feature>
<keyword evidence="6 9" id="KW-0472">Membrane</keyword>
<keyword evidence="7 11" id="KW-0407">Ion channel</keyword>
<evidence type="ECO:0000256" key="7">
    <source>
        <dbReference type="ARBA" id="ARBA00023303"/>
    </source>
</evidence>
<dbReference type="SUPFAM" id="SSF81324">
    <property type="entry name" value="Voltage-gated potassium channels"/>
    <property type="match status" value="1"/>
</dbReference>
<gene>
    <name evidence="11" type="ORF">AB5L97_05685</name>
</gene>
<evidence type="ECO:0000256" key="4">
    <source>
        <dbReference type="ARBA" id="ARBA00022989"/>
    </source>
</evidence>
<feature type="transmembrane region" description="Helical" evidence="9">
    <location>
        <begin position="43"/>
        <end position="62"/>
    </location>
</feature>
<dbReference type="GO" id="GO:0005249">
    <property type="term" value="F:voltage-gated potassium channel activity"/>
    <property type="evidence" value="ECO:0007669"/>
    <property type="project" value="InterPro"/>
</dbReference>